<dbReference type="EMBL" id="HBIR01048120">
    <property type="protein sequence ID" value="CAE0582820.1"/>
    <property type="molecule type" value="Transcribed_RNA"/>
</dbReference>
<dbReference type="SMART" id="SM00484">
    <property type="entry name" value="XPGI"/>
    <property type="match status" value="1"/>
</dbReference>
<name>A0A7S3TFW0_EMIHU</name>
<evidence type="ECO:0000313" key="2">
    <source>
        <dbReference type="EMBL" id="CAE0582820.1"/>
    </source>
</evidence>
<feature type="domain" description="XPG-I" evidence="1">
    <location>
        <begin position="143"/>
        <end position="218"/>
    </location>
</feature>
<protein>
    <recommendedName>
        <fullName evidence="1">XPG-I domain-containing protein</fullName>
    </recommendedName>
</protein>
<dbReference type="PANTHER" id="PTHR11081:SF65">
    <property type="entry name" value="DNA DAMAGE-INDUCIBLE PROTEIN DIN7-RELATED"/>
    <property type="match status" value="1"/>
</dbReference>
<accession>A0A7S3TFW0</accession>
<evidence type="ECO:0000259" key="1">
    <source>
        <dbReference type="SMART" id="SM00484"/>
    </source>
</evidence>
<dbReference type="GO" id="GO:0017108">
    <property type="term" value="F:5'-flap endonuclease activity"/>
    <property type="evidence" value="ECO:0007669"/>
    <property type="project" value="TreeGrafter"/>
</dbReference>
<dbReference type="SUPFAM" id="SSF88723">
    <property type="entry name" value="PIN domain-like"/>
    <property type="match status" value="1"/>
</dbReference>
<dbReference type="Pfam" id="PF00867">
    <property type="entry name" value="XPG_I"/>
    <property type="match status" value="1"/>
</dbReference>
<reference evidence="2" key="1">
    <citation type="submission" date="2021-01" db="EMBL/GenBank/DDBJ databases">
        <authorList>
            <person name="Corre E."/>
            <person name="Pelletier E."/>
            <person name="Niang G."/>
            <person name="Scheremetjew M."/>
            <person name="Finn R."/>
            <person name="Kale V."/>
            <person name="Holt S."/>
            <person name="Cochrane G."/>
            <person name="Meng A."/>
            <person name="Brown T."/>
            <person name="Cohen L."/>
        </authorList>
    </citation>
    <scope>NUCLEOTIDE SEQUENCE</scope>
    <source>
        <strain evidence="2">379</strain>
    </source>
</reference>
<dbReference type="Gene3D" id="1.10.150.20">
    <property type="entry name" value="5' to 3' exonuclease, C-terminal subdomain"/>
    <property type="match status" value="1"/>
</dbReference>
<dbReference type="AlphaFoldDB" id="A0A7S3TFW0"/>
<dbReference type="InterPro" id="IPR029060">
    <property type="entry name" value="PIN-like_dom_sf"/>
</dbReference>
<organism evidence="2">
    <name type="scientific">Emiliania huxleyi</name>
    <name type="common">Coccolithophore</name>
    <name type="synonym">Pontosphaera huxleyi</name>
    <dbReference type="NCBI Taxonomy" id="2903"/>
    <lineage>
        <taxon>Eukaryota</taxon>
        <taxon>Haptista</taxon>
        <taxon>Haptophyta</taxon>
        <taxon>Prymnesiophyceae</taxon>
        <taxon>Isochrysidales</taxon>
        <taxon>Noelaerhabdaceae</taxon>
        <taxon>Emiliania</taxon>
    </lineage>
</organism>
<dbReference type="Gene3D" id="3.40.50.1010">
    <property type="entry name" value="5'-nuclease"/>
    <property type="match status" value="1"/>
</dbReference>
<proteinExistence type="predicted"/>
<gene>
    <name evidence="2" type="ORF">EHUX00137_LOCUS37591</name>
</gene>
<dbReference type="InterPro" id="IPR006086">
    <property type="entry name" value="XPG-I_dom"/>
</dbReference>
<dbReference type="InterPro" id="IPR006084">
    <property type="entry name" value="XPG/Rad2"/>
</dbReference>
<dbReference type="CDD" id="cd09897">
    <property type="entry name" value="H3TH_FEN1-XPG-like"/>
    <property type="match status" value="1"/>
</dbReference>
<dbReference type="PANTHER" id="PTHR11081">
    <property type="entry name" value="FLAP ENDONUCLEASE FAMILY MEMBER"/>
    <property type="match status" value="1"/>
</dbReference>
<sequence>MGVEGLWPCLEGLAREVMATGKLGDKIAAADMSCLMHAAVAEPSVARQLVLDGVKAPDGAVARVRQALEFLQSHCKGLFCVFDGQSRPEKQAEEAARRAGRQAAAEEAKKAFAANDAGALRTALRKALPIPPELKRACVYEANKLGLRCIMAPYEADGQLVDLYRRGKIDAALTNDGDILALGCPVLRLEPSRPFLFMQGALRIYDPRLAPSCVPAGIAAPAGPDIVWLLARYGQDETSAVLVSISWAILCGCDFNRRSGNAKGLLGVGPSTAYAVLQHCGKQHGQAVNWTSQRLLCSLKQAQYRGRDNVVAALTSDAVERFEAVRAAFLEQPVLQDVLEASETGKIGPLCGGSYAQLPNSSWASVTLPPSELALEWGRGESDPAAPSVAYALPGKAVPPAPLSDADVGTDLYGDANKNLVEQLKEFLKSRNLPVSGSDGSGAGGNFVKADLVALVKLIREQDAKYGIMHVRDPKNGISTGHVLLKAGAAPASLPQFDESLKPPDIADAIWSKSMAGVMEGAPLIDNDVIKRWARAEKMLYMHRGREEKGESFRRGEQRCANNPYPEIRCTMPYDDHLGRKVVWVRDQVPRSTTHEGRRDCCVCFEVDTSKQLAPAASGVRTPPVALRVLRATCPCTKGKGGCAHKSCVLHTVLNLPRDERLQWRLPSTSKECNWNRPAESRRTYDPHRPIEYMPGYKADRNIEARPNSERRLSSIHGVKGSTRADFKPRPAHVARAIRFTHGD</sequence>
<dbReference type="PRINTS" id="PR00853">
    <property type="entry name" value="XPGRADSUPER"/>
</dbReference>